<sequence>MRGRGAHGASVATPFRPTPFRPSPIRSILIRSFPFRSVPIRPVPIRPVPISPAPIRPALSPRRRDARQRLRLRLRLRPEAFPLSGAPVPFAKARFPGSTAPASSARTTAHAPGQAPEAG</sequence>
<evidence type="ECO:0000256" key="1">
    <source>
        <dbReference type="SAM" id="MobiDB-lite"/>
    </source>
</evidence>
<evidence type="ECO:0000313" key="2">
    <source>
        <dbReference type="EMBL" id="GHH87908.1"/>
    </source>
</evidence>
<dbReference type="EMBL" id="BNCD01000031">
    <property type="protein sequence ID" value="GHH87908.1"/>
    <property type="molecule type" value="Genomic_DNA"/>
</dbReference>
<reference evidence="2" key="2">
    <citation type="submission" date="2020-09" db="EMBL/GenBank/DDBJ databases">
        <authorList>
            <person name="Sun Q."/>
            <person name="Ohkuma M."/>
        </authorList>
    </citation>
    <scope>NUCLEOTIDE SEQUENCE</scope>
    <source>
        <strain evidence="2">JCM 5069</strain>
    </source>
</reference>
<accession>A0A919GNL0</accession>
<keyword evidence="3" id="KW-1185">Reference proteome</keyword>
<proteinExistence type="predicted"/>
<feature type="compositionally biased region" description="Low complexity" evidence="1">
    <location>
        <begin position="96"/>
        <end position="112"/>
    </location>
</feature>
<reference evidence="2" key="1">
    <citation type="journal article" date="2014" name="Int. J. Syst. Evol. Microbiol.">
        <title>Complete genome sequence of Corynebacterium casei LMG S-19264T (=DSM 44701T), isolated from a smear-ripened cheese.</title>
        <authorList>
            <consortium name="US DOE Joint Genome Institute (JGI-PGF)"/>
            <person name="Walter F."/>
            <person name="Albersmeier A."/>
            <person name="Kalinowski J."/>
            <person name="Ruckert C."/>
        </authorList>
    </citation>
    <scope>NUCLEOTIDE SEQUENCE</scope>
    <source>
        <strain evidence="2">JCM 5069</strain>
    </source>
</reference>
<feature type="region of interest" description="Disordered" evidence="1">
    <location>
        <begin position="1"/>
        <end position="22"/>
    </location>
</feature>
<protein>
    <submittedName>
        <fullName evidence="2">Uncharacterized protein</fullName>
    </submittedName>
</protein>
<name>A0A919GNL0_9ACTN</name>
<evidence type="ECO:0000313" key="3">
    <source>
        <dbReference type="Proteomes" id="UP000603708"/>
    </source>
</evidence>
<organism evidence="2 3">
    <name type="scientific">Streptomyces sulfonofaciens</name>
    <dbReference type="NCBI Taxonomy" id="68272"/>
    <lineage>
        <taxon>Bacteria</taxon>
        <taxon>Bacillati</taxon>
        <taxon>Actinomycetota</taxon>
        <taxon>Actinomycetes</taxon>
        <taxon>Kitasatosporales</taxon>
        <taxon>Streptomycetaceae</taxon>
        <taxon>Streptomyces</taxon>
    </lineage>
</organism>
<dbReference type="AlphaFoldDB" id="A0A919GNL0"/>
<gene>
    <name evidence="2" type="ORF">GCM10018793_65530</name>
</gene>
<feature type="region of interest" description="Disordered" evidence="1">
    <location>
        <begin position="87"/>
        <end position="119"/>
    </location>
</feature>
<dbReference type="Proteomes" id="UP000603708">
    <property type="component" value="Unassembled WGS sequence"/>
</dbReference>
<comment type="caution">
    <text evidence="2">The sequence shown here is derived from an EMBL/GenBank/DDBJ whole genome shotgun (WGS) entry which is preliminary data.</text>
</comment>